<name>A0A7C8I203_9PLEO</name>
<keyword evidence="2" id="KW-1185">Reference proteome</keyword>
<comment type="caution">
    <text evidence="1">The sequence shown here is derived from an EMBL/GenBank/DDBJ whole genome shotgun (WGS) entry which is preliminary data.</text>
</comment>
<dbReference type="AlphaFoldDB" id="A0A7C8I203"/>
<proteinExistence type="predicted"/>
<organism evidence="1 2">
    <name type="scientific">Massariosphaeria phaeospora</name>
    <dbReference type="NCBI Taxonomy" id="100035"/>
    <lineage>
        <taxon>Eukaryota</taxon>
        <taxon>Fungi</taxon>
        <taxon>Dikarya</taxon>
        <taxon>Ascomycota</taxon>
        <taxon>Pezizomycotina</taxon>
        <taxon>Dothideomycetes</taxon>
        <taxon>Pleosporomycetidae</taxon>
        <taxon>Pleosporales</taxon>
        <taxon>Pleosporales incertae sedis</taxon>
        <taxon>Massariosphaeria</taxon>
    </lineage>
</organism>
<dbReference type="EMBL" id="JAADJZ010000018">
    <property type="protein sequence ID" value="KAF2868774.1"/>
    <property type="molecule type" value="Genomic_DNA"/>
</dbReference>
<evidence type="ECO:0000313" key="2">
    <source>
        <dbReference type="Proteomes" id="UP000481861"/>
    </source>
</evidence>
<sequence>MDCTPVRDTYPKKTLCGICITFAHDSARFTALWVVFWSVSQSNAEPRRGPNLSNWSHCLPFFPTCTKIARRFQGCLGLGASYGSARGSHGFGKFIFFLVSCFLFRMISDQMPHVLCSASLLADEYRESEVHTSLPLFQIESCYQERGFGGKPMFAVCLLLFFRRRAIAPDWLRYQRR</sequence>
<protein>
    <submittedName>
        <fullName evidence="1">Uncharacterized protein</fullName>
    </submittedName>
</protein>
<reference evidence="1 2" key="1">
    <citation type="submission" date="2020-01" db="EMBL/GenBank/DDBJ databases">
        <authorList>
            <consortium name="DOE Joint Genome Institute"/>
            <person name="Haridas S."/>
            <person name="Albert R."/>
            <person name="Binder M."/>
            <person name="Bloem J."/>
            <person name="Labutti K."/>
            <person name="Salamov A."/>
            <person name="Andreopoulos B."/>
            <person name="Baker S.E."/>
            <person name="Barry K."/>
            <person name="Bills G."/>
            <person name="Bluhm B.H."/>
            <person name="Cannon C."/>
            <person name="Castanera R."/>
            <person name="Culley D.E."/>
            <person name="Daum C."/>
            <person name="Ezra D."/>
            <person name="Gonzalez J.B."/>
            <person name="Henrissat B."/>
            <person name="Kuo A."/>
            <person name="Liang C."/>
            <person name="Lipzen A."/>
            <person name="Lutzoni F."/>
            <person name="Magnuson J."/>
            <person name="Mondo S."/>
            <person name="Nolan M."/>
            <person name="Ohm R."/>
            <person name="Pangilinan J."/>
            <person name="Park H.-J.H."/>
            <person name="Ramirez L."/>
            <person name="Alfaro M."/>
            <person name="Sun H."/>
            <person name="Tritt A."/>
            <person name="Yoshinaga Y."/>
            <person name="Zwiers L.-H.L."/>
            <person name="Turgeon B.G."/>
            <person name="Goodwin S.B."/>
            <person name="Spatafora J.W."/>
            <person name="Crous P.W."/>
            <person name="Grigoriev I.V."/>
        </authorList>
    </citation>
    <scope>NUCLEOTIDE SEQUENCE [LARGE SCALE GENOMIC DNA]</scope>
    <source>
        <strain evidence="1 2">CBS 611.86</strain>
    </source>
</reference>
<gene>
    <name evidence="1" type="ORF">BDV95DRAFT_123028</name>
</gene>
<evidence type="ECO:0000313" key="1">
    <source>
        <dbReference type="EMBL" id="KAF2868774.1"/>
    </source>
</evidence>
<dbReference type="Proteomes" id="UP000481861">
    <property type="component" value="Unassembled WGS sequence"/>
</dbReference>
<accession>A0A7C8I203</accession>